<feature type="compositionally biased region" description="Basic residues" evidence="1">
    <location>
        <begin position="908"/>
        <end position="919"/>
    </location>
</feature>
<feature type="compositionally biased region" description="Acidic residues" evidence="1">
    <location>
        <begin position="30"/>
        <end position="40"/>
    </location>
</feature>
<feature type="compositionally biased region" description="Acidic residues" evidence="1">
    <location>
        <begin position="92"/>
        <end position="118"/>
    </location>
</feature>
<name>A0A9P6G048_9FUNG</name>
<reference evidence="2" key="1">
    <citation type="journal article" date="2020" name="Fungal Divers.">
        <title>Resolving the Mortierellaceae phylogeny through synthesis of multi-gene phylogenetics and phylogenomics.</title>
        <authorList>
            <person name="Vandepol N."/>
            <person name="Liber J."/>
            <person name="Desiro A."/>
            <person name="Na H."/>
            <person name="Kennedy M."/>
            <person name="Barry K."/>
            <person name="Grigoriev I.V."/>
            <person name="Miller A.N."/>
            <person name="O'Donnell K."/>
            <person name="Stajich J.E."/>
            <person name="Bonito G."/>
        </authorList>
    </citation>
    <scope>NUCLEOTIDE SEQUENCE</scope>
    <source>
        <strain evidence="2">KOD1015</strain>
    </source>
</reference>
<feature type="compositionally biased region" description="Basic residues" evidence="1">
    <location>
        <begin position="171"/>
        <end position="184"/>
    </location>
</feature>
<dbReference type="EMBL" id="JAABOA010000368">
    <property type="protein sequence ID" value="KAF9584629.1"/>
    <property type="molecule type" value="Genomic_DNA"/>
</dbReference>
<keyword evidence="3" id="KW-1185">Reference proteome</keyword>
<dbReference type="PANTHER" id="PTHR23216:SF1">
    <property type="entry name" value="NUCLEOLAR AND COILED-BODY PHOSPHOPROTEIN 1"/>
    <property type="match status" value="1"/>
</dbReference>
<accession>A0A9P6G048</accession>
<feature type="region of interest" description="Disordered" evidence="1">
    <location>
        <begin position="846"/>
        <end position="1011"/>
    </location>
</feature>
<sequence length="1011" mass="113264">MPDQGLDSNGKSDKKDADVGSIHNNLGVIVEDDDAMDEDMSSPNNKESADHAHNNDDDVDQQIDKIQNEFPGWVESSDSDEDGSEDNKETEASDDNDHDNDQDGSEDDSDSPTEEQTVDEYPGSKIRRPSITRRTSATPKKKRPSSSSSTTTSNASSASTSSKSGTASGKKIMKKSKKTVKPKGSKGSLSTAAARQATEEAKLEAAKPIVSQFLELENTKMNDKLLQVFMINGRERSSDRMIPFVVGSITRLDPEVAKTFNHDMDIDATQEAKFMSRVQQCSRKRDYSDINLMKKSYTAMNFFTRSDVYNEFILSNNHQIIVKELFKIFRPESDGNFYHFQKVFETILKKFRSQTMTTLFEDVDAETGESRTPLIFDMLPFLDQSPVALSMIKVLFPAFTYGFVDKFQEYYGILQNGHFLEMLLAMVTLIDDPSQSIGDFVVILLDEATRSKEAKIFLSCLADDPIWADRLAQGVQSASSSKRHSCIEIIYSILVRSIQNPFQDMFSNSIYITQRTYDGVESHLERVATEFAKSLSKHIPSLCQVFVKSQNGGGKISLPGYVVPTSFTVARLWLLDSIYHCLTDIKENPQLLESIPEQFWSMLVDSFVHFRFNNAYHVQFYKMFRMALYSEQQVIYQRFFVNTGLVNRLIDHYNEKSRPTGSRGYIILILNCVRLSVELEFRDAAEAKVEADTSESAEDKVKVSDISPQFWTDLLNSNADWEAFQAPLREATLEQTQDTLCDVDPNLRFQFAPLQARHPAEAPLTKRHIGIPGVTALGNDGIDLGSRYGNSLGFGVPMKYDRSQDTQKKEKEAQTMEQEIQKALANLMPIVDWKLIPPQRVLNAIANSKNKQGDTNKSNGSSSAGASQANGQSSESEADNSTTATTTDTTNAISDTGSSAATANGGSKPKKKKKNKKRKSEKEHQEPDEESRSNGHSDSAKSDQDSTCNEVAGQTTDCPESSRQETTHMDLDEEQRLERRREKNREKKRRNKLKKSQLSSQTSNAGVNPIE</sequence>
<organism evidence="2 3">
    <name type="scientific">Lunasporangiospora selenospora</name>
    <dbReference type="NCBI Taxonomy" id="979761"/>
    <lineage>
        <taxon>Eukaryota</taxon>
        <taxon>Fungi</taxon>
        <taxon>Fungi incertae sedis</taxon>
        <taxon>Mucoromycota</taxon>
        <taxon>Mortierellomycotina</taxon>
        <taxon>Mortierellomycetes</taxon>
        <taxon>Mortierellales</taxon>
        <taxon>Mortierellaceae</taxon>
        <taxon>Lunasporangiospora</taxon>
    </lineage>
</organism>
<feature type="compositionally biased region" description="Low complexity" evidence="1">
    <location>
        <begin position="858"/>
        <end position="896"/>
    </location>
</feature>
<dbReference type="OrthoDB" id="1923159at2759"/>
<feature type="compositionally biased region" description="Basic and acidic residues" evidence="1">
    <location>
        <begin position="47"/>
        <end position="67"/>
    </location>
</feature>
<protein>
    <submittedName>
        <fullName evidence="2">Uncharacterized protein</fullName>
    </submittedName>
</protein>
<evidence type="ECO:0000256" key="1">
    <source>
        <dbReference type="SAM" id="MobiDB-lite"/>
    </source>
</evidence>
<feature type="compositionally biased region" description="Basic and acidic residues" evidence="1">
    <location>
        <begin position="920"/>
        <end position="944"/>
    </location>
</feature>
<feature type="compositionally biased region" description="Low complexity" evidence="1">
    <location>
        <begin position="145"/>
        <end position="170"/>
    </location>
</feature>
<dbReference type="PANTHER" id="PTHR23216">
    <property type="entry name" value="NUCLEOLAR AND COILED-BODY PHOSPHOPROTEIN 1"/>
    <property type="match status" value="1"/>
</dbReference>
<feature type="compositionally biased region" description="Polar residues" evidence="1">
    <location>
        <begin position="945"/>
        <end position="959"/>
    </location>
</feature>
<feature type="compositionally biased region" description="Polar residues" evidence="1">
    <location>
        <begin position="1002"/>
        <end position="1011"/>
    </location>
</feature>
<comment type="caution">
    <text evidence="2">The sequence shown here is derived from an EMBL/GenBank/DDBJ whole genome shotgun (WGS) entry which is preliminary data.</text>
</comment>
<evidence type="ECO:0000313" key="3">
    <source>
        <dbReference type="Proteomes" id="UP000780801"/>
    </source>
</evidence>
<evidence type="ECO:0000313" key="2">
    <source>
        <dbReference type="EMBL" id="KAF9584629.1"/>
    </source>
</evidence>
<feature type="region of interest" description="Disordered" evidence="1">
    <location>
        <begin position="1"/>
        <end position="193"/>
    </location>
</feature>
<dbReference type="GO" id="GO:0005654">
    <property type="term" value="C:nucleoplasm"/>
    <property type="evidence" value="ECO:0007669"/>
    <property type="project" value="TreeGrafter"/>
</dbReference>
<dbReference type="AlphaFoldDB" id="A0A9P6G048"/>
<dbReference type="GO" id="GO:0005730">
    <property type="term" value="C:nucleolus"/>
    <property type="evidence" value="ECO:0007669"/>
    <property type="project" value="InterPro"/>
</dbReference>
<feature type="compositionally biased region" description="Basic and acidic residues" evidence="1">
    <location>
        <begin position="960"/>
        <end position="985"/>
    </location>
</feature>
<feature type="compositionally biased region" description="Polar residues" evidence="1">
    <location>
        <begin position="846"/>
        <end position="857"/>
    </location>
</feature>
<dbReference type="Proteomes" id="UP000780801">
    <property type="component" value="Unassembled WGS sequence"/>
</dbReference>
<feature type="compositionally biased region" description="Basic residues" evidence="1">
    <location>
        <begin position="986"/>
        <end position="995"/>
    </location>
</feature>
<gene>
    <name evidence="2" type="ORF">BGW38_005789</name>
</gene>
<dbReference type="InterPro" id="IPR039191">
    <property type="entry name" value="Nopp140-like"/>
</dbReference>
<proteinExistence type="predicted"/>